<sequence>MTAQIERNIAFIAKAGVKLDKLIQTTAEAVLLHSHQHREVSLVNKLYNALSKGARHAAMTEWLISFCPVVANTDDSTKKERPFVFNEEKCKAGEELVALAGQASGMPWYEMKKSPAPDDVFDVKAAILALIRKAGKAGENTDPVTLHQLEVLASTAKGKPEKAAA</sequence>
<protein>
    <recommendedName>
        <fullName evidence="3">Terminase small subunit</fullName>
    </recommendedName>
</protein>
<organism evidence="1 2">
    <name type="scientific">Xanthomonas phage SB3</name>
    <dbReference type="NCBI Taxonomy" id="3117472"/>
    <lineage>
        <taxon>Viruses</taxon>
        <taxon>Duplodnaviria</taxon>
        <taxon>Heunggongvirae</taxon>
        <taxon>Uroviricota</taxon>
        <taxon>Caudoviricetes</taxon>
        <taxon>Autographivirales</taxon>
        <taxon>Autonotataviridae</taxon>
        <taxon>Euvesivirus</taxon>
        <taxon>Euvesivirus SB3</taxon>
    </lineage>
</organism>
<accession>A0ABZ2GUG0</accession>
<keyword evidence="2" id="KW-1185">Reference proteome</keyword>
<dbReference type="EMBL" id="PP079414">
    <property type="protein sequence ID" value="WWO60223.1"/>
    <property type="molecule type" value="Genomic_DNA"/>
</dbReference>
<name>A0ABZ2GUG0_9CAUD</name>
<proteinExistence type="predicted"/>
<reference evidence="1 2" key="1">
    <citation type="submission" date="2024-01" db="EMBL/GenBank/DDBJ databases">
        <title>Novel lytic viruses for Xanthomonas sp. and Stenotrophomonas maltophilia.</title>
        <authorList>
            <person name="Petrzik K."/>
            <person name="Brazdova S."/>
            <person name="Sovova L."/>
            <person name="Neoralova M."/>
        </authorList>
    </citation>
    <scope>NUCLEOTIDE SEQUENCE [LARGE SCALE GENOMIC DNA]</scope>
</reference>
<evidence type="ECO:0008006" key="3">
    <source>
        <dbReference type="Google" id="ProtNLM"/>
    </source>
</evidence>
<dbReference type="Proteomes" id="UP001386178">
    <property type="component" value="Segment"/>
</dbReference>
<evidence type="ECO:0000313" key="1">
    <source>
        <dbReference type="EMBL" id="WWO60223.1"/>
    </source>
</evidence>
<evidence type="ECO:0000313" key="2">
    <source>
        <dbReference type="Proteomes" id="UP001386178"/>
    </source>
</evidence>